<keyword evidence="2" id="KW-0677">Repeat</keyword>
<dbReference type="Gene3D" id="3.80.10.10">
    <property type="entry name" value="Ribonuclease Inhibitor"/>
    <property type="match status" value="3"/>
</dbReference>
<accession>A0AAZ3NUI1</accession>
<reference evidence="4" key="3">
    <citation type="submission" date="2025-09" db="UniProtKB">
        <authorList>
            <consortium name="Ensembl"/>
        </authorList>
    </citation>
    <scope>IDENTIFICATION</scope>
</reference>
<name>A0AAZ3NUI1_ONCTS</name>
<gene>
    <name evidence="4" type="primary">LOC112263850</name>
</gene>
<reference evidence="5" key="1">
    <citation type="journal article" date="2018" name="PLoS ONE">
        <title>Chinook salmon (Oncorhynchus tshawytscha) genome and transcriptome.</title>
        <authorList>
            <person name="Christensen K.A."/>
            <person name="Leong J.S."/>
            <person name="Sakhrani D."/>
            <person name="Biagi C.A."/>
            <person name="Minkley D.R."/>
            <person name="Withler R.E."/>
            <person name="Rondeau E.B."/>
            <person name="Koop B.F."/>
            <person name="Devlin R.H."/>
        </authorList>
    </citation>
    <scope>NUCLEOTIDE SEQUENCE [LARGE SCALE GENOMIC DNA]</scope>
</reference>
<dbReference type="PROSITE" id="PS51450">
    <property type="entry name" value="LRR"/>
    <property type="match status" value="7"/>
</dbReference>
<organism evidence="4 5">
    <name type="scientific">Oncorhynchus tshawytscha</name>
    <name type="common">Chinook salmon</name>
    <name type="synonym">Salmo tshawytscha</name>
    <dbReference type="NCBI Taxonomy" id="74940"/>
    <lineage>
        <taxon>Eukaryota</taxon>
        <taxon>Metazoa</taxon>
        <taxon>Chordata</taxon>
        <taxon>Craniata</taxon>
        <taxon>Vertebrata</taxon>
        <taxon>Euteleostomi</taxon>
        <taxon>Actinopterygii</taxon>
        <taxon>Neopterygii</taxon>
        <taxon>Teleostei</taxon>
        <taxon>Protacanthopterygii</taxon>
        <taxon>Salmoniformes</taxon>
        <taxon>Salmonidae</taxon>
        <taxon>Salmoninae</taxon>
        <taxon>Oncorhynchus</taxon>
    </lineage>
</organism>
<evidence type="ECO:0000313" key="4">
    <source>
        <dbReference type="Ensembl" id="ENSOTSP00005108112.1"/>
    </source>
</evidence>
<dbReference type="PANTHER" id="PTHR45973:SF8">
    <property type="entry name" value="LEUCINE-RICH REPEAT-CONTAINING PROTEIN 49"/>
    <property type="match status" value="1"/>
</dbReference>
<dbReference type="Ensembl" id="ENSOTST00005131123.1">
    <property type="protein sequence ID" value="ENSOTSP00005108112.1"/>
    <property type="gene ID" value="ENSOTSG00005014139.2"/>
</dbReference>
<dbReference type="InterPro" id="IPR003591">
    <property type="entry name" value="Leu-rich_rpt_typical-subtyp"/>
</dbReference>
<evidence type="ECO:0000256" key="2">
    <source>
        <dbReference type="ARBA" id="ARBA00022737"/>
    </source>
</evidence>
<dbReference type="PANTHER" id="PTHR45973">
    <property type="entry name" value="PROTEIN PHOSPHATASE 1 REGULATORY SUBUNIT SDS22-RELATED"/>
    <property type="match status" value="1"/>
</dbReference>
<evidence type="ECO:0008006" key="6">
    <source>
        <dbReference type="Google" id="ProtNLM"/>
    </source>
</evidence>
<dbReference type="Proteomes" id="UP000694402">
    <property type="component" value="Unassembled WGS sequence"/>
</dbReference>
<dbReference type="InterPro" id="IPR001611">
    <property type="entry name" value="Leu-rich_rpt"/>
</dbReference>
<dbReference type="Pfam" id="PF14580">
    <property type="entry name" value="LRR_9"/>
    <property type="match status" value="1"/>
</dbReference>
<reference evidence="4" key="2">
    <citation type="submission" date="2025-08" db="UniProtKB">
        <authorList>
            <consortium name="Ensembl"/>
        </authorList>
    </citation>
    <scope>IDENTIFICATION</scope>
</reference>
<evidence type="ECO:0000256" key="1">
    <source>
        <dbReference type="ARBA" id="ARBA00022614"/>
    </source>
</evidence>
<sequence>MKNAFLNKCVFVTGPGDAITLSENSPSGFPIAFRSCDDCALSPERIDLDRRCLEECHLLEGMGRLRLLNFQHNLITHIHNLSHLRHLAFLDLYDNHISQMSGISALASLRVLMLGKNRIQRTCSLDNLTKLDILDLHGNQISQIGNLSHLSELRVLNLAGNCISRVDNLQGLDSLTELNLRRNCISTVTEVDQLPCLQRLFLSCNSITSFDELACLGESCSLYELTLDGNPVALETWYKQAALRCVLQLRQLDMKRVTEEERRMACVMARKEDEKKRESHKQAMHKEKRRLAIRNAALQWEGVRACLEHPAQNGAKEEVSPEASPAHSPAQTNGLALEPSPDELLEAGGASLQSLSLSDSHLAELDGETLRLFGLGALEALERGWGVQTAGAVTVIAFRYIHFDAIVPTLPRIRVKFPNLSHLIFLETNVSRLPQLAALAQVRRLDQLTIHPEGNPVVSLSLWRSFLIYRLHHFNLHKINNLEVTMNDVISAERLFGTLGHIAATETPQLHIDKRTVNNTIENKNRKIYVQCVQM</sequence>
<keyword evidence="5" id="KW-1185">Reference proteome</keyword>
<feature type="region of interest" description="Disordered" evidence="3">
    <location>
        <begin position="313"/>
        <end position="340"/>
    </location>
</feature>
<evidence type="ECO:0000313" key="5">
    <source>
        <dbReference type="Proteomes" id="UP000694402"/>
    </source>
</evidence>
<dbReference type="SMART" id="SM00365">
    <property type="entry name" value="LRR_SD22"/>
    <property type="match status" value="7"/>
</dbReference>
<dbReference type="AlphaFoldDB" id="A0AAZ3NUI1"/>
<dbReference type="SUPFAM" id="SSF52058">
    <property type="entry name" value="L domain-like"/>
    <property type="match status" value="1"/>
</dbReference>
<dbReference type="InterPro" id="IPR050576">
    <property type="entry name" value="Cilia_flagella_integrity"/>
</dbReference>
<dbReference type="InterPro" id="IPR032675">
    <property type="entry name" value="LRR_dom_sf"/>
</dbReference>
<evidence type="ECO:0000256" key="3">
    <source>
        <dbReference type="SAM" id="MobiDB-lite"/>
    </source>
</evidence>
<dbReference type="GeneTree" id="ENSGT00940000157011"/>
<protein>
    <recommendedName>
        <fullName evidence="6">Leucine-rich repeat-containing protein 49</fullName>
    </recommendedName>
</protein>
<keyword evidence="1" id="KW-0433">Leucine-rich repeat</keyword>
<proteinExistence type="predicted"/>
<dbReference type="SMART" id="SM00369">
    <property type="entry name" value="LRR_TYP"/>
    <property type="match status" value="7"/>
</dbReference>